<dbReference type="Proteomes" id="UP000594015">
    <property type="component" value="Chromosome"/>
</dbReference>
<organism evidence="1 2">
    <name type="scientific">Bradyrhizobium arachidis</name>
    <dbReference type="NCBI Taxonomy" id="858423"/>
    <lineage>
        <taxon>Bacteria</taxon>
        <taxon>Pseudomonadati</taxon>
        <taxon>Pseudomonadota</taxon>
        <taxon>Alphaproteobacteria</taxon>
        <taxon>Hyphomicrobiales</taxon>
        <taxon>Nitrobacteraceae</taxon>
        <taxon>Bradyrhizobium</taxon>
    </lineage>
</organism>
<name>A0AAE7NI16_9BRAD</name>
<reference evidence="1 2" key="1">
    <citation type="submission" date="2018-06" db="EMBL/GenBank/DDBJ databases">
        <title>Comparative genomics of Bradyrhizobium nodulating Arachidis hypogaea.</title>
        <authorList>
            <person name="Li Y."/>
        </authorList>
    </citation>
    <scope>NUCLEOTIDE SEQUENCE [LARGE SCALE GENOMIC DNA]</scope>
    <source>
        <strain evidence="1 2">CCBAU 051107</strain>
    </source>
</reference>
<accession>A0AAE7NI16</accession>
<gene>
    <name evidence="1" type="ORF">WN72_08210</name>
</gene>
<evidence type="ECO:0000313" key="2">
    <source>
        <dbReference type="Proteomes" id="UP000594015"/>
    </source>
</evidence>
<dbReference type="KEGG" id="barh:WN72_08210"/>
<proteinExistence type="predicted"/>
<dbReference type="AlphaFoldDB" id="A0AAE7NI16"/>
<dbReference type="RefSeq" id="WP_092218736.1">
    <property type="nucleotide sequence ID" value="NZ_CP030050.1"/>
</dbReference>
<dbReference type="EMBL" id="CP030050">
    <property type="protein sequence ID" value="QOZ66389.1"/>
    <property type="molecule type" value="Genomic_DNA"/>
</dbReference>
<evidence type="ECO:0000313" key="1">
    <source>
        <dbReference type="EMBL" id="QOZ66389.1"/>
    </source>
</evidence>
<protein>
    <submittedName>
        <fullName evidence="1">Uncharacterized protein</fullName>
    </submittedName>
</protein>
<sequence length="99" mass="10911">MSIINFADRRKTEPCVVDVDRTLVVHGREYTLRRSSWRGNKTGGWVGVRDSEGRMMFVRGGNPPDSLIVELIGAWVDGYGVGRKEAAKAAARGYTGDIV</sequence>